<reference evidence="1" key="1">
    <citation type="submission" date="2020-04" db="EMBL/GenBank/DDBJ databases">
        <authorList>
            <person name="Alioto T."/>
            <person name="Alioto T."/>
            <person name="Gomez Garrido J."/>
        </authorList>
    </citation>
    <scope>NUCLEOTIDE SEQUENCE</scope>
    <source>
        <strain evidence="1">A484AB</strain>
    </source>
</reference>
<dbReference type="InterPro" id="IPR006616">
    <property type="entry name" value="DM9_repeat"/>
</dbReference>
<dbReference type="Proteomes" id="UP001152795">
    <property type="component" value="Unassembled WGS sequence"/>
</dbReference>
<accession>A0A6S7G1C0</accession>
<dbReference type="EMBL" id="CACRXK020000496">
    <property type="protein sequence ID" value="CAB3982412.1"/>
    <property type="molecule type" value="Genomic_DNA"/>
</dbReference>
<dbReference type="PANTHER" id="PTHR31649">
    <property type="entry name" value="AGAP009604-PA"/>
    <property type="match status" value="1"/>
</dbReference>
<organism evidence="1 2">
    <name type="scientific">Paramuricea clavata</name>
    <name type="common">Red gorgonian</name>
    <name type="synonym">Violescent sea-whip</name>
    <dbReference type="NCBI Taxonomy" id="317549"/>
    <lineage>
        <taxon>Eukaryota</taxon>
        <taxon>Metazoa</taxon>
        <taxon>Cnidaria</taxon>
        <taxon>Anthozoa</taxon>
        <taxon>Octocorallia</taxon>
        <taxon>Malacalcyonacea</taxon>
        <taxon>Plexauridae</taxon>
        <taxon>Paramuricea</taxon>
    </lineage>
</organism>
<dbReference type="AlphaFoldDB" id="A0A6S7G1C0"/>
<protein>
    <submittedName>
        <fullName evidence="1">Uncharacterized protein</fullName>
    </submittedName>
</protein>
<proteinExistence type="predicted"/>
<keyword evidence="2" id="KW-1185">Reference proteome</keyword>
<gene>
    <name evidence="1" type="ORF">PACLA_8A055257</name>
</gene>
<evidence type="ECO:0000313" key="1">
    <source>
        <dbReference type="EMBL" id="CAB3982412.1"/>
    </source>
</evidence>
<sequence length="288" mass="32152">MQYNVYVTNKTKGVERVYVRLRGDKLQESENCSRTLNEMSVNVTLAEKAGFGYSSKHEDEQKSRTVFACLVQGNFSLLNTGKPTPFAVEDIKKLTYLSVHDEEQMWLTDFPVTPANYGCITIIGNKKDGITSQPSNPKPVWIECKRNDPLPEGAIYAGKTNADGPLYFGRVTSYSGIPAKVNVSNDGKFCYNWWYAYKGEGSEKKGDILKDTGYELVRAYRGDQMPANAIMTGATSNDNSLFVGRAGGNVPCKVNLNDGKIWNFWYGNRGENRTESGEILILINDHAY</sequence>
<dbReference type="PANTHER" id="PTHR31649:SF1">
    <property type="entry name" value="FARNESOIC ACID O-METHYL TRANSFERASE DOMAIN-CONTAINING PROTEIN"/>
    <property type="match status" value="1"/>
</dbReference>
<evidence type="ECO:0000313" key="2">
    <source>
        <dbReference type="Proteomes" id="UP001152795"/>
    </source>
</evidence>
<comment type="caution">
    <text evidence="1">The sequence shown here is derived from an EMBL/GenBank/DDBJ whole genome shotgun (WGS) entry which is preliminary data.</text>
</comment>
<dbReference type="OrthoDB" id="5986790at2759"/>
<dbReference type="SMART" id="SM00696">
    <property type="entry name" value="DM9"/>
    <property type="match status" value="1"/>
</dbReference>
<name>A0A6S7G1C0_PARCT</name>